<dbReference type="RefSeq" id="WP_211467676.1">
    <property type="nucleotide sequence ID" value="NZ_JAGSXH010000033.1"/>
</dbReference>
<evidence type="ECO:0000313" key="2">
    <source>
        <dbReference type="Proteomes" id="UP000677913"/>
    </source>
</evidence>
<evidence type="ECO:0000313" key="1">
    <source>
        <dbReference type="EMBL" id="MBS2963718.1"/>
    </source>
</evidence>
<keyword evidence="2" id="KW-1185">Reference proteome</keyword>
<comment type="caution">
    <text evidence="1">The sequence shown here is derived from an EMBL/GenBank/DDBJ whole genome shotgun (WGS) entry which is preliminary data.</text>
</comment>
<dbReference type="AlphaFoldDB" id="A0A8J7WK17"/>
<protein>
    <recommendedName>
        <fullName evidence="3">Secreted protein</fullName>
    </recommendedName>
</protein>
<dbReference type="EMBL" id="JAGSXH010000033">
    <property type="protein sequence ID" value="MBS2963718.1"/>
    <property type="molecule type" value="Genomic_DNA"/>
</dbReference>
<proteinExistence type="predicted"/>
<evidence type="ECO:0008006" key="3">
    <source>
        <dbReference type="Google" id="ProtNLM"/>
    </source>
</evidence>
<reference evidence="1" key="1">
    <citation type="submission" date="2021-04" db="EMBL/GenBank/DDBJ databases">
        <title>Genome based classification of Actinospica acidithermotolerans sp. nov., an actinobacterium isolated from an Indonesian hot spring.</title>
        <authorList>
            <person name="Kusuma A.B."/>
            <person name="Putra K.E."/>
            <person name="Nafisah S."/>
            <person name="Loh J."/>
            <person name="Nouioui I."/>
            <person name="Goodfellow M."/>
        </authorList>
    </citation>
    <scope>NUCLEOTIDE SEQUENCE</scope>
    <source>
        <strain evidence="1">DSM 45618</strain>
    </source>
</reference>
<accession>A0A8J7WK17</accession>
<sequence length="87" mass="9026">MGKRVFWIAFGAAAGILVVRKASKTLGKLTPSALAEGAAGLPGVFGEALQGFADEVRTAAAEREFELYRALGVDAAESADGHGKHLR</sequence>
<dbReference type="Proteomes" id="UP000677913">
    <property type="component" value="Unassembled WGS sequence"/>
</dbReference>
<name>A0A8J7WK17_9ACTN</name>
<gene>
    <name evidence="1" type="ORF">KGA66_11710</name>
</gene>
<organism evidence="1 2">
    <name type="scientific">Actinocrinis puniceicyclus</name>
    <dbReference type="NCBI Taxonomy" id="977794"/>
    <lineage>
        <taxon>Bacteria</taxon>
        <taxon>Bacillati</taxon>
        <taxon>Actinomycetota</taxon>
        <taxon>Actinomycetes</taxon>
        <taxon>Catenulisporales</taxon>
        <taxon>Actinospicaceae</taxon>
        <taxon>Actinocrinis</taxon>
    </lineage>
</organism>